<accession>A0A1Y2AHI3</accession>
<proteinExistence type="predicted"/>
<dbReference type="Proteomes" id="UP000193642">
    <property type="component" value="Unassembled WGS sequence"/>
</dbReference>
<sequence length="188" mass="21161">MYSPQSSTIPLNEAGLFTSSQRRQMELLLALLLQPLISTSTSKSARSYFDKQSSLQDIKPLHLSHILWTSVADFGANIRCALAEQLTHWQFHPCQFFTKPNSKAEKNAPTSLSTVTNTRSATTLVQSDGEEGSRNDRMEVYDVGSVDVERLRRERRKNELLGKGSSVELLRGMVNERHKELLQPSKAL</sequence>
<reference evidence="1 2" key="1">
    <citation type="submission" date="2016-07" db="EMBL/GenBank/DDBJ databases">
        <title>Pervasive Adenine N6-methylation of Active Genes in Fungi.</title>
        <authorList>
            <consortium name="DOE Joint Genome Institute"/>
            <person name="Mondo S.J."/>
            <person name="Dannebaum R.O."/>
            <person name="Kuo R.C."/>
            <person name="Labutti K."/>
            <person name="Haridas S."/>
            <person name="Kuo A."/>
            <person name="Salamov A."/>
            <person name="Ahrendt S.R."/>
            <person name="Lipzen A."/>
            <person name="Sullivan W."/>
            <person name="Andreopoulos W.B."/>
            <person name="Clum A."/>
            <person name="Lindquist E."/>
            <person name="Daum C."/>
            <person name="Ramamoorthy G.K."/>
            <person name="Gryganskyi A."/>
            <person name="Culley D."/>
            <person name="Magnuson J.K."/>
            <person name="James T.Y."/>
            <person name="O'Malley M.A."/>
            <person name="Stajich J.E."/>
            <person name="Spatafora J.W."/>
            <person name="Visel A."/>
            <person name="Grigoriev I.V."/>
        </authorList>
    </citation>
    <scope>NUCLEOTIDE SEQUENCE [LARGE SCALE GENOMIC DNA]</scope>
    <source>
        <strain evidence="1 2">JEL800</strain>
    </source>
</reference>
<gene>
    <name evidence="1" type="ORF">BCR33DRAFT_166197</name>
</gene>
<evidence type="ECO:0000313" key="1">
    <source>
        <dbReference type="EMBL" id="ORY22043.1"/>
    </source>
</evidence>
<dbReference type="EMBL" id="MCGO01000187">
    <property type="protein sequence ID" value="ORY22043.1"/>
    <property type="molecule type" value="Genomic_DNA"/>
</dbReference>
<comment type="caution">
    <text evidence="1">The sequence shown here is derived from an EMBL/GenBank/DDBJ whole genome shotgun (WGS) entry which is preliminary data.</text>
</comment>
<name>A0A1Y2AHI3_9FUNG</name>
<keyword evidence="2" id="KW-1185">Reference proteome</keyword>
<organism evidence="1 2">
    <name type="scientific">Rhizoclosmatium globosum</name>
    <dbReference type="NCBI Taxonomy" id="329046"/>
    <lineage>
        <taxon>Eukaryota</taxon>
        <taxon>Fungi</taxon>
        <taxon>Fungi incertae sedis</taxon>
        <taxon>Chytridiomycota</taxon>
        <taxon>Chytridiomycota incertae sedis</taxon>
        <taxon>Chytridiomycetes</taxon>
        <taxon>Chytridiales</taxon>
        <taxon>Chytriomycetaceae</taxon>
        <taxon>Rhizoclosmatium</taxon>
    </lineage>
</organism>
<dbReference type="AlphaFoldDB" id="A0A1Y2AHI3"/>
<protein>
    <submittedName>
        <fullName evidence="1">Uncharacterized protein</fullName>
    </submittedName>
</protein>
<evidence type="ECO:0000313" key="2">
    <source>
        <dbReference type="Proteomes" id="UP000193642"/>
    </source>
</evidence>